<evidence type="ECO:0000259" key="1">
    <source>
        <dbReference type="Pfam" id="PF07883"/>
    </source>
</evidence>
<evidence type="ECO:0000313" key="2">
    <source>
        <dbReference type="EMBL" id="MBK0392698.1"/>
    </source>
</evidence>
<dbReference type="PANTHER" id="PTHR36440">
    <property type="entry name" value="PUTATIVE (AFU_ORTHOLOGUE AFUA_8G07350)-RELATED"/>
    <property type="match status" value="1"/>
</dbReference>
<dbReference type="InterPro" id="IPR011051">
    <property type="entry name" value="RmlC_Cupin_sf"/>
</dbReference>
<protein>
    <submittedName>
        <fullName evidence="2">Cupin domain-containing protein</fullName>
    </submittedName>
</protein>
<keyword evidence="3" id="KW-1185">Reference proteome</keyword>
<dbReference type="InterPro" id="IPR014710">
    <property type="entry name" value="RmlC-like_jellyroll"/>
</dbReference>
<dbReference type="InterPro" id="IPR013096">
    <property type="entry name" value="Cupin_2"/>
</dbReference>
<organism evidence="2 3">
    <name type="scientific">Ramlibacter algicola</name>
    <dbReference type="NCBI Taxonomy" id="2795217"/>
    <lineage>
        <taxon>Bacteria</taxon>
        <taxon>Pseudomonadati</taxon>
        <taxon>Pseudomonadota</taxon>
        <taxon>Betaproteobacteria</taxon>
        <taxon>Burkholderiales</taxon>
        <taxon>Comamonadaceae</taxon>
        <taxon>Ramlibacter</taxon>
    </lineage>
</organism>
<dbReference type="AlphaFoldDB" id="A0A934Q0A1"/>
<dbReference type="Gene3D" id="2.60.120.10">
    <property type="entry name" value="Jelly Rolls"/>
    <property type="match status" value="1"/>
</dbReference>
<reference evidence="2" key="1">
    <citation type="submission" date="2020-12" db="EMBL/GenBank/DDBJ databases">
        <title>Ramlibacter sp. nov., isolated from a freshwater alga, Cryptomonas.</title>
        <authorList>
            <person name="Kim H.M."/>
            <person name="Jeon C.O."/>
        </authorList>
    </citation>
    <scope>NUCLEOTIDE SEQUENCE</scope>
    <source>
        <strain evidence="2">CrO1</strain>
    </source>
</reference>
<dbReference type="PANTHER" id="PTHR36440:SF1">
    <property type="entry name" value="PUTATIVE (AFU_ORTHOLOGUE AFUA_8G07350)-RELATED"/>
    <property type="match status" value="1"/>
</dbReference>
<sequence length="165" mass="17838">MYATFSPMETEVRMSSEHMIVKQGEGESLAVMGAGVRFLCTADRTRHKWSLMEVSLPEGAGPPPHHHAWDEAYYVVEGEANFSLAGESRRVRAGDFLYAPAGTVHGFSGASPRPARILIFDAPAHAESFFRDVDQQVKSPTDLGKVPGIGAKHGIHFLPPGSPPA</sequence>
<dbReference type="SUPFAM" id="SSF51182">
    <property type="entry name" value="RmlC-like cupins"/>
    <property type="match status" value="1"/>
</dbReference>
<proteinExistence type="predicted"/>
<dbReference type="InterPro" id="IPR053146">
    <property type="entry name" value="QDO-like"/>
</dbReference>
<gene>
    <name evidence="2" type="ORF">I8E28_08850</name>
</gene>
<dbReference type="RefSeq" id="WP_200787619.1">
    <property type="nucleotide sequence ID" value="NZ_JAEDAO010000001.1"/>
</dbReference>
<dbReference type="Pfam" id="PF07883">
    <property type="entry name" value="Cupin_2"/>
    <property type="match status" value="1"/>
</dbReference>
<dbReference type="Proteomes" id="UP000617041">
    <property type="component" value="Unassembled WGS sequence"/>
</dbReference>
<evidence type="ECO:0000313" key="3">
    <source>
        <dbReference type="Proteomes" id="UP000617041"/>
    </source>
</evidence>
<name>A0A934Q0A1_9BURK</name>
<comment type="caution">
    <text evidence="2">The sequence shown here is derived from an EMBL/GenBank/DDBJ whole genome shotgun (WGS) entry which is preliminary data.</text>
</comment>
<accession>A0A934Q0A1</accession>
<dbReference type="EMBL" id="JAEDAO010000001">
    <property type="protein sequence ID" value="MBK0392698.1"/>
    <property type="molecule type" value="Genomic_DNA"/>
</dbReference>
<feature type="domain" description="Cupin type-2" evidence="1">
    <location>
        <begin position="53"/>
        <end position="119"/>
    </location>
</feature>